<evidence type="ECO:0000313" key="1">
    <source>
        <dbReference type="EMBL" id="MEF2968648.1"/>
    </source>
</evidence>
<proteinExistence type="predicted"/>
<accession>A0ABU7VY05</accession>
<dbReference type="SUPFAM" id="SSF52317">
    <property type="entry name" value="Class I glutamine amidotransferase-like"/>
    <property type="match status" value="1"/>
</dbReference>
<keyword evidence="2" id="KW-1185">Reference proteome</keyword>
<reference evidence="1 2" key="1">
    <citation type="submission" date="2024-02" db="EMBL/GenBank/DDBJ databases">
        <title>A nitrogen-fixing paenibacillus bacterium.</title>
        <authorList>
            <person name="Zhang W.L."/>
            <person name="Chen S.F."/>
        </authorList>
    </citation>
    <scope>NUCLEOTIDE SEQUENCE [LARGE SCALE GENOMIC DNA]</scope>
    <source>
        <strain evidence="1 2">M1</strain>
    </source>
</reference>
<protein>
    <submittedName>
        <fullName evidence="1">Cyanophycinase</fullName>
    </submittedName>
</protein>
<organism evidence="1 2">
    <name type="scientific">Paenibacillus haidiansis</name>
    <dbReference type="NCBI Taxonomy" id="1574488"/>
    <lineage>
        <taxon>Bacteria</taxon>
        <taxon>Bacillati</taxon>
        <taxon>Bacillota</taxon>
        <taxon>Bacilli</taxon>
        <taxon>Bacillales</taxon>
        <taxon>Paenibacillaceae</taxon>
        <taxon>Paenibacillus</taxon>
    </lineage>
</organism>
<comment type="caution">
    <text evidence="1">The sequence shown here is derived from an EMBL/GenBank/DDBJ whole genome shotgun (WGS) entry which is preliminary data.</text>
</comment>
<evidence type="ECO:0000313" key="2">
    <source>
        <dbReference type="Proteomes" id="UP001306950"/>
    </source>
</evidence>
<dbReference type="RefSeq" id="WP_331848826.1">
    <property type="nucleotide sequence ID" value="NZ_JAZHPZ010000017.1"/>
</dbReference>
<dbReference type="InterPro" id="IPR029062">
    <property type="entry name" value="Class_I_gatase-like"/>
</dbReference>
<sequence>MKTHYYLDYFYDKGFSEKLVNVLHEDITDRKSLVMISAESPDYEDEPVNIDGVFERTWFNQANIFFDEYYLIDHRTKKEDAQRLIQNASVVFLCGGTARYQKHLLMEYELSDLIKISNAVVMGTSAGGMNMSDEYVDECTVYEGMALDHFSFEAHFNHDNTALIEERFPLSEKMDIYMAADQDGAVRVKNGKIDIIGKVYLISRSKIQKLVETL</sequence>
<dbReference type="Gene3D" id="3.40.50.880">
    <property type="match status" value="1"/>
</dbReference>
<dbReference type="EMBL" id="JAZHPZ010000017">
    <property type="protein sequence ID" value="MEF2968648.1"/>
    <property type="molecule type" value="Genomic_DNA"/>
</dbReference>
<dbReference type="Proteomes" id="UP001306950">
    <property type="component" value="Unassembled WGS sequence"/>
</dbReference>
<name>A0ABU7VY05_9BACL</name>
<gene>
    <name evidence="1" type="ORF">V3851_22865</name>
</gene>